<reference evidence="2" key="1">
    <citation type="submission" date="2021-03" db="EMBL/GenBank/DDBJ databases">
        <authorList>
            <person name="Wang G."/>
        </authorList>
    </citation>
    <scope>NUCLEOTIDE SEQUENCE</scope>
    <source>
        <strain evidence="2">KCTC 12899</strain>
    </source>
</reference>
<keyword evidence="3" id="KW-1185">Reference proteome</keyword>
<evidence type="ECO:0000313" key="2">
    <source>
        <dbReference type="EMBL" id="MBO1317396.1"/>
    </source>
</evidence>
<dbReference type="AlphaFoldDB" id="A0A8J7QAU0"/>
<dbReference type="EMBL" id="JAFREP010000002">
    <property type="protein sequence ID" value="MBO1317396.1"/>
    <property type="molecule type" value="Genomic_DNA"/>
</dbReference>
<organism evidence="2 3">
    <name type="scientific">Acanthopleuribacter pedis</name>
    <dbReference type="NCBI Taxonomy" id="442870"/>
    <lineage>
        <taxon>Bacteria</taxon>
        <taxon>Pseudomonadati</taxon>
        <taxon>Acidobacteriota</taxon>
        <taxon>Holophagae</taxon>
        <taxon>Acanthopleuribacterales</taxon>
        <taxon>Acanthopleuribacteraceae</taxon>
        <taxon>Acanthopleuribacter</taxon>
    </lineage>
</organism>
<keyword evidence="1" id="KW-0812">Transmembrane</keyword>
<protein>
    <submittedName>
        <fullName evidence="2">Uncharacterized protein</fullName>
    </submittedName>
</protein>
<feature type="transmembrane region" description="Helical" evidence="1">
    <location>
        <begin position="7"/>
        <end position="30"/>
    </location>
</feature>
<dbReference type="RefSeq" id="WP_207856632.1">
    <property type="nucleotide sequence ID" value="NZ_JAFREP010000002.1"/>
</dbReference>
<sequence>MKAVNVLLILVGVAMFGFGSLLTLGGVIALNDPEKADKVIENVIMISLFGIAPMVGGSLMIMASRKRMKQNSGEVMERRLLRLAHDNGGRLTVALATMHLNMPSQEVKKLLDECHGNGLANIHANDKGEVEYLFFDQGRASLS</sequence>
<gene>
    <name evidence="2" type="ORF">J3U88_02910</name>
</gene>
<keyword evidence="1" id="KW-0472">Membrane</keyword>
<evidence type="ECO:0000313" key="3">
    <source>
        <dbReference type="Proteomes" id="UP000664417"/>
    </source>
</evidence>
<evidence type="ECO:0000256" key="1">
    <source>
        <dbReference type="SAM" id="Phobius"/>
    </source>
</evidence>
<name>A0A8J7QAU0_9BACT</name>
<accession>A0A8J7QAU0</accession>
<feature type="transmembrane region" description="Helical" evidence="1">
    <location>
        <begin position="42"/>
        <end position="63"/>
    </location>
</feature>
<keyword evidence="1" id="KW-1133">Transmembrane helix</keyword>
<dbReference type="Proteomes" id="UP000664417">
    <property type="component" value="Unassembled WGS sequence"/>
</dbReference>
<comment type="caution">
    <text evidence="2">The sequence shown here is derived from an EMBL/GenBank/DDBJ whole genome shotgun (WGS) entry which is preliminary data.</text>
</comment>
<proteinExistence type="predicted"/>